<name>A0A558RB21_9SPHN</name>
<comment type="caution">
    <text evidence="2">The sequence shown here is derived from an EMBL/GenBank/DDBJ whole genome shotgun (WGS) entry which is preliminary data.</text>
</comment>
<dbReference type="GO" id="GO:0016787">
    <property type="term" value="F:hydrolase activity"/>
    <property type="evidence" value="ECO:0007669"/>
    <property type="project" value="UniProtKB-KW"/>
</dbReference>
<evidence type="ECO:0000313" key="2">
    <source>
        <dbReference type="EMBL" id="TVV76551.1"/>
    </source>
</evidence>
<sequence>MTTIKRGFADVPHGQMHYRHAGDGPPLLMLHASPGSSRQLVGMIGEFAKTHRVLAPDTPGNGDSVAMVDREPTIVELAGAAERFLDAMEVDKVDLYGSHTGAAIAAELAIAAPTRINAVVLDGVSLMTPEELEDILANYAFPFPADREGAYLARVFQFCRDQYLFFPWYDRTRGGRRDSGLGSAADIHAWVVEVLKANETYHLNYRAAFKWDAGERLPLLSCPTLLTAAETDPLLEGTAALAGVVPGSRYAALPRSDAPDFADRRAAAIRDFLADHA</sequence>
<dbReference type="OrthoDB" id="9799612at2"/>
<keyword evidence="3" id="KW-1185">Reference proteome</keyword>
<dbReference type="SUPFAM" id="SSF53474">
    <property type="entry name" value="alpha/beta-Hydrolases"/>
    <property type="match status" value="1"/>
</dbReference>
<dbReference type="Pfam" id="PF00561">
    <property type="entry name" value="Abhydrolase_1"/>
    <property type="match status" value="1"/>
</dbReference>
<dbReference type="AlphaFoldDB" id="A0A558RB21"/>
<reference evidence="2 3" key="1">
    <citation type="submission" date="2019-07" db="EMBL/GenBank/DDBJ databases">
        <title>Sphingomonas solaris sp. nov., isolated from a solar panel from Boston, Massachusetts.</title>
        <authorList>
            <person name="Tanner K."/>
            <person name="Pascual J."/>
            <person name="Mancuso C."/>
            <person name="Pereto J."/>
            <person name="Khalil A."/>
            <person name="Vilanova C."/>
        </authorList>
    </citation>
    <scope>NUCLEOTIDE SEQUENCE [LARGE SCALE GENOMIC DNA]</scope>
    <source>
        <strain evidence="2 3">R4DWN</strain>
    </source>
</reference>
<dbReference type="Gene3D" id="3.40.50.1820">
    <property type="entry name" value="alpha/beta hydrolase"/>
    <property type="match status" value="1"/>
</dbReference>
<organism evidence="2 3">
    <name type="scientific">Alterirhizorhabdus solaris</name>
    <dbReference type="NCBI Taxonomy" id="2529389"/>
    <lineage>
        <taxon>Bacteria</taxon>
        <taxon>Pseudomonadati</taxon>
        <taxon>Pseudomonadota</taxon>
        <taxon>Alphaproteobacteria</taxon>
        <taxon>Sphingomonadales</taxon>
        <taxon>Rhizorhabdaceae</taxon>
        <taxon>Alterirhizorhabdus</taxon>
    </lineage>
</organism>
<dbReference type="Proteomes" id="UP000318681">
    <property type="component" value="Unassembled WGS sequence"/>
</dbReference>
<dbReference type="RefSeq" id="WP_145148368.1">
    <property type="nucleotide sequence ID" value="NZ_VNIM01000009.1"/>
</dbReference>
<gene>
    <name evidence="2" type="ORF">FOY91_03960</name>
</gene>
<evidence type="ECO:0000313" key="3">
    <source>
        <dbReference type="Proteomes" id="UP000318681"/>
    </source>
</evidence>
<evidence type="ECO:0000259" key="1">
    <source>
        <dbReference type="Pfam" id="PF00561"/>
    </source>
</evidence>
<feature type="domain" description="AB hydrolase-1" evidence="1">
    <location>
        <begin position="25"/>
        <end position="235"/>
    </location>
</feature>
<dbReference type="PANTHER" id="PTHR43798">
    <property type="entry name" value="MONOACYLGLYCEROL LIPASE"/>
    <property type="match status" value="1"/>
</dbReference>
<dbReference type="InterPro" id="IPR050266">
    <property type="entry name" value="AB_hydrolase_sf"/>
</dbReference>
<proteinExistence type="predicted"/>
<protein>
    <submittedName>
        <fullName evidence="2">Alpha/beta hydrolase</fullName>
    </submittedName>
</protein>
<keyword evidence="2" id="KW-0378">Hydrolase</keyword>
<dbReference type="EMBL" id="VNIM01000009">
    <property type="protein sequence ID" value="TVV76551.1"/>
    <property type="molecule type" value="Genomic_DNA"/>
</dbReference>
<dbReference type="InterPro" id="IPR029058">
    <property type="entry name" value="AB_hydrolase_fold"/>
</dbReference>
<dbReference type="InterPro" id="IPR000073">
    <property type="entry name" value="AB_hydrolase_1"/>
</dbReference>
<accession>A0A558RB21</accession>